<dbReference type="Proteomes" id="UP000199073">
    <property type="component" value="Unassembled WGS sequence"/>
</dbReference>
<gene>
    <name evidence="6" type="ORF">SAMN05660330_00774</name>
</gene>
<evidence type="ECO:0000313" key="7">
    <source>
        <dbReference type="Proteomes" id="UP000199073"/>
    </source>
</evidence>
<dbReference type="AlphaFoldDB" id="A0A1H0LEG2"/>
<keyword evidence="7" id="KW-1185">Reference proteome</keyword>
<dbReference type="InterPro" id="IPR051455">
    <property type="entry name" value="Bact_solute-bind_prot3"/>
</dbReference>
<dbReference type="EMBL" id="FNJI01000004">
    <property type="protein sequence ID" value="SDO66577.1"/>
    <property type="molecule type" value="Genomic_DNA"/>
</dbReference>
<reference evidence="6 7" key="1">
    <citation type="submission" date="2016-10" db="EMBL/GenBank/DDBJ databases">
        <authorList>
            <person name="de Groot N.N."/>
        </authorList>
    </citation>
    <scope>NUCLEOTIDE SEQUENCE [LARGE SCALE GENOMIC DNA]</scope>
    <source>
        <strain evidence="6 7">DSM 12130</strain>
    </source>
</reference>
<dbReference type="PANTHER" id="PTHR30085">
    <property type="entry name" value="AMINO ACID ABC TRANSPORTER PERMEASE"/>
    <property type="match status" value="1"/>
</dbReference>
<evidence type="ECO:0000256" key="1">
    <source>
        <dbReference type="ARBA" id="ARBA00010333"/>
    </source>
</evidence>
<keyword evidence="2" id="KW-0813">Transport</keyword>
<dbReference type="SUPFAM" id="SSF53850">
    <property type="entry name" value="Periplasmic binding protein-like II"/>
    <property type="match status" value="1"/>
</dbReference>
<dbReference type="Gene3D" id="3.40.190.10">
    <property type="entry name" value="Periplasmic binding protein-like II"/>
    <property type="match status" value="2"/>
</dbReference>
<dbReference type="GO" id="GO:0006865">
    <property type="term" value="P:amino acid transport"/>
    <property type="evidence" value="ECO:0007669"/>
    <property type="project" value="TreeGrafter"/>
</dbReference>
<keyword evidence="3 4" id="KW-0732">Signal</keyword>
<evidence type="ECO:0000313" key="6">
    <source>
        <dbReference type="EMBL" id="SDO66577.1"/>
    </source>
</evidence>
<dbReference type="STRING" id="91360.SAMN05660330_00774"/>
<organism evidence="6 7">
    <name type="scientific">Desulforhopalus singaporensis</name>
    <dbReference type="NCBI Taxonomy" id="91360"/>
    <lineage>
        <taxon>Bacteria</taxon>
        <taxon>Pseudomonadati</taxon>
        <taxon>Thermodesulfobacteriota</taxon>
        <taxon>Desulfobulbia</taxon>
        <taxon>Desulfobulbales</taxon>
        <taxon>Desulfocapsaceae</taxon>
        <taxon>Desulforhopalus</taxon>
    </lineage>
</organism>
<feature type="domain" description="Solute-binding protein family 3/N-terminal" evidence="5">
    <location>
        <begin position="32"/>
        <end position="261"/>
    </location>
</feature>
<dbReference type="PANTHER" id="PTHR30085:SF7">
    <property type="entry name" value="AMINO-ACID ABC TRANSPORTER-BINDING PROTEIN YHDW-RELATED"/>
    <property type="match status" value="1"/>
</dbReference>
<evidence type="ECO:0000259" key="5">
    <source>
        <dbReference type="SMART" id="SM00062"/>
    </source>
</evidence>
<sequence length="336" mass="36690">MKLKILLVAMVLLSTLSSASGYTREEVMKRGVLHCGVSPGTQGFSTVDVDGNWRGMDIDICRAVAAATLGDAAKVEYMPLAADEAFTALLSGSVDILSRHSIWTYTSDSALAVHFAGIFYYDGQGFLVAESLDVKKAAEIRKVKVCSPVGLAANNNLADYFRENKVDYKLVPYESLDLAIKGFQSSGCELLSLPKSQLYGIYHELNEPKNSILLPEVITKDPFGPVVRQGDDVWFNIVRWVMFALVDAEELGIRSDNIAEMKISNRLDVKRFFGLEGSGGTGLGLADDWAAQVVGQVGNYGELFDRNLGGGSVLQIERGMNKLWRDGGLMYSPPIR</sequence>
<proteinExistence type="inferred from homology"/>
<dbReference type="InterPro" id="IPR001638">
    <property type="entry name" value="Solute-binding_3/MltF_N"/>
</dbReference>
<name>A0A1H0LEG2_9BACT</name>
<protein>
    <submittedName>
        <fullName evidence="6">Amino acid ABC transporter substrate-binding protein, PAAT family (TC 3.A.1.3.-)</fullName>
    </submittedName>
</protein>
<evidence type="ECO:0000256" key="4">
    <source>
        <dbReference type="SAM" id="SignalP"/>
    </source>
</evidence>
<dbReference type="Pfam" id="PF00497">
    <property type="entry name" value="SBP_bac_3"/>
    <property type="match status" value="1"/>
</dbReference>
<feature type="signal peptide" evidence="4">
    <location>
        <begin position="1"/>
        <end position="19"/>
    </location>
</feature>
<dbReference type="SMART" id="SM00062">
    <property type="entry name" value="PBPb"/>
    <property type="match status" value="1"/>
</dbReference>
<dbReference type="OrthoDB" id="5430012at2"/>
<accession>A0A1H0LEG2</accession>
<dbReference type="RefSeq" id="WP_092219965.1">
    <property type="nucleotide sequence ID" value="NZ_FNJI01000004.1"/>
</dbReference>
<evidence type="ECO:0000256" key="3">
    <source>
        <dbReference type="ARBA" id="ARBA00022729"/>
    </source>
</evidence>
<evidence type="ECO:0000256" key="2">
    <source>
        <dbReference type="ARBA" id="ARBA00022448"/>
    </source>
</evidence>
<dbReference type="CDD" id="cd13692">
    <property type="entry name" value="PBP2_BztA"/>
    <property type="match status" value="1"/>
</dbReference>
<feature type="chain" id="PRO_5011742012" evidence="4">
    <location>
        <begin position="20"/>
        <end position="336"/>
    </location>
</feature>
<comment type="similarity">
    <text evidence="1">Belongs to the bacterial solute-binding protein 3 family.</text>
</comment>